<dbReference type="Pfam" id="PF07730">
    <property type="entry name" value="HisKA_3"/>
    <property type="match status" value="1"/>
</dbReference>
<keyword evidence="7" id="KW-0067">ATP-binding</keyword>
<dbReference type="CDD" id="cd16917">
    <property type="entry name" value="HATPase_UhpB-NarQ-NarX-like"/>
    <property type="match status" value="1"/>
</dbReference>
<evidence type="ECO:0000256" key="1">
    <source>
        <dbReference type="ARBA" id="ARBA00000085"/>
    </source>
</evidence>
<dbReference type="RefSeq" id="WP_209466467.1">
    <property type="nucleotide sequence ID" value="NZ_JAGGLG010000012.1"/>
</dbReference>
<dbReference type="InterPro" id="IPR036890">
    <property type="entry name" value="HATPase_C_sf"/>
</dbReference>
<feature type="transmembrane region" description="Helical" evidence="9">
    <location>
        <begin position="155"/>
        <end position="175"/>
    </location>
</feature>
<keyword evidence="9" id="KW-0812">Transmembrane</keyword>
<dbReference type="GO" id="GO:0016301">
    <property type="term" value="F:kinase activity"/>
    <property type="evidence" value="ECO:0007669"/>
    <property type="project" value="UniProtKB-KW"/>
</dbReference>
<keyword evidence="8" id="KW-0902">Two-component regulatory system</keyword>
<comment type="catalytic activity">
    <reaction evidence="1">
        <text>ATP + protein L-histidine = ADP + protein N-phospho-L-histidine.</text>
        <dbReference type="EC" id="2.7.13.3"/>
    </reaction>
</comment>
<name>A0ABS4JS38_9FIRM</name>
<dbReference type="Gene3D" id="3.30.565.10">
    <property type="entry name" value="Histidine kinase-like ATPase, C-terminal domain"/>
    <property type="match status" value="1"/>
</dbReference>
<feature type="transmembrane region" description="Helical" evidence="9">
    <location>
        <begin position="434"/>
        <end position="453"/>
    </location>
</feature>
<feature type="transmembrane region" description="Helical" evidence="9">
    <location>
        <begin position="407"/>
        <end position="428"/>
    </location>
</feature>
<sequence length="689" mass="75837">MEVVQSRVVRRLDALFRTGYPHPMNLFAALMLAFVPALSWLSGEAADRAAWARLTSIALGLIYLAVWTRIRPVAPAWRRGAYHELYLLAQAAMVAAIYALDGGLTRFLFSVVAVQAVYLIPVRRWAPFVGTLAALWLALYLAITPPGEPGENMVASIGMYFLYLVFASLVTLTMLQQERQGRLAQQLLEGVNQRHEVLREYDQTVEHRAESEERERLAQTIHARLAVRLGDLEVQLRKILESGSPDRQAVRGARLQAKAVLGEVRDAVRALRPAEEGGELEEADSPWRFDAPPEPQVNLKLTDPINLYHIWNVGVLVLTAGVMTASRLVGGSPDWLRVLLLTLGLLTVYAGASARGVPYALRALFVVIGAGLVYTLVLLTREPLMNHLFLVVSAQMVFLMPGGTWGVVAAVAFPTVLTAAALLFSNAALGVSPLSLTVAFGVTYFFAAVMAHMTRLQVEARTRAIHYAQQLREVNRLLEARLLEARQVAIARERVRMAREIHDGLGHHLTAVIVDLQNAEALAAEEPDAARAHVHSALEVIQAAMRSSQEMVDALDRFERPLPKAIHDLVTRWMQVTGTPVILRVDGGGSDLSTAARMTLFRTVQESLTNIQKHARPTRVEIALTQLADRVILRVINDDLGRSEHDEAVRSGFGLLGLKERAQALMGEFEAGPRSEGGFQVSLILPIGH</sequence>
<feature type="transmembrane region" description="Helical" evidence="9">
    <location>
        <begin position="26"/>
        <end position="43"/>
    </location>
</feature>
<evidence type="ECO:0000313" key="11">
    <source>
        <dbReference type="EMBL" id="MBP2018339.1"/>
    </source>
</evidence>
<evidence type="ECO:0000256" key="4">
    <source>
        <dbReference type="ARBA" id="ARBA00022679"/>
    </source>
</evidence>
<dbReference type="InterPro" id="IPR011712">
    <property type="entry name" value="Sig_transdc_His_kin_sub3_dim/P"/>
</dbReference>
<feature type="transmembrane region" description="Helical" evidence="9">
    <location>
        <begin position="49"/>
        <end position="68"/>
    </location>
</feature>
<feature type="transmembrane region" description="Helical" evidence="9">
    <location>
        <begin position="359"/>
        <end position="378"/>
    </location>
</feature>
<evidence type="ECO:0000256" key="7">
    <source>
        <dbReference type="ARBA" id="ARBA00022840"/>
    </source>
</evidence>
<gene>
    <name evidence="11" type="ORF">J2Z79_001747</name>
</gene>
<dbReference type="EC" id="2.7.13.3" evidence="2"/>
<evidence type="ECO:0000259" key="10">
    <source>
        <dbReference type="Pfam" id="PF07730"/>
    </source>
</evidence>
<dbReference type="PANTHER" id="PTHR24421:SF10">
    <property type="entry name" value="NITRATE_NITRITE SENSOR PROTEIN NARQ"/>
    <property type="match status" value="1"/>
</dbReference>
<keyword evidence="12" id="KW-1185">Reference proteome</keyword>
<organism evidence="11 12">
    <name type="scientific">Symbiobacterium terraclitae</name>
    <dbReference type="NCBI Taxonomy" id="557451"/>
    <lineage>
        <taxon>Bacteria</taxon>
        <taxon>Bacillati</taxon>
        <taxon>Bacillota</taxon>
        <taxon>Clostridia</taxon>
        <taxon>Eubacteriales</taxon>
        <taxon>Symbiobacteriaceae</taxon>
        <taxon>Symbiobacterium</taxon>
    </lineage>
</organism>
<dbReference type="SUPFAM" id="SSF55874">
    <property type="entry name" value="ATPase domain of HSP90 chaperone/DNA topoisomerase II/histidine kinase"/>
    <property type="match status" value="1"/>
</dbReference>
<dbReference type="Proteomes" id="UP001519289">
    <property type="component" value="Unassembled WGS sequence"/>
</dbReference>
<keyword evidence="9" id="KW-0472">Membrane</keyword>
<evidence type="ECO:0000256" key="3">
    <source>
        <dbReference type="ARBA" id="ARBA00022553"/>
    </source>
</evidence>
<evidence type="ECO:0000256" key="8">
    <source>
        <dbReference type="ARBA" id="ARBA00023012"/>
    </source>
</evidence>
<feature type="transmembrane region" description="Helical" evidence="9">
    <location>
        <begin position="80"/>
        <end position="98"/>
    </location>
</feature>
<evidence type="ECO:0000256" key="9">
    <source>
        <dbReference type="SAM" id="Phobius"/>
    </source>
</evidence>
<dbReference type="InterPro" id="IPR050482">
    <property type="entry name" value="Sensor_HK_TwoCompSys"/>
</dbReference>
<feature type="transmembrane region" description="Helical" evidence="9">
    <location>
        <begin position="335"/>
        <end position="352"/>
    </location>
</feature>
<keyword evidence="9" id="KW-1133">Transmembrane helix</keyword>
<keyword evidence="3" id="KW-0597">Phosphoprotein</keyword>
<evidence type="ECO:0000256" key="5">
    <source>
        <dbReference type="ARBA" id="ARBA00022741"/>
    </source>
</evidence>
<keyword evidence="6 11" id="KW-0418">Kinase</keyword>
<protein>
    <recommendedName>
        <fullName evidence="2">histidine kinase</fullName>
        <ecNumber evidence="2">2.7.13.3</ecNumber>
    </recommendedName>
</protein>
<keyword evidence="5" id="KW-0547">Nucleotide-binding</keyword>
<feature type="transmembrane region" description="Helical" evidence="9">
    <location>
        <begin position="310"/>
        <end position="329"/>
    </location>
</feature>
<evidence type="ECO:0000313" key="12">
    <source>
        <dbReference type="Proteomes" id="UP001519289"/>
    </source>
</evidence>
<comment type="caution">
    <text evidence="11">The sequence shown here is derived from an EMBL/GenBank/DDBJ whole genome shotgun (WGS) entry which is preliminary data.</text>
</comment>
<feature type="domain" description="Signal transduction histidine kinase subgroup 3 dimerisation and phosphoacceptor" evidence="10">
    <location>
        <begin position="493"/>
        <end position="555"/>
    </location>
</feature>
<dbReference type="EMBL" id="JAGGLG010000012">
    <property type="protein sequence ID" value="MBP2018339.1"/>
    <property type="molecule type" value="Genomic_DNA"/>
</dbReference>
<accession>A0ABS4JS38</accession>
<evidence type="ECO:0000256" key="2">
    <source>
        <dbReference type="ARBA" id="ARBA00012438"/>
    </source>
</evidence>
<keyword evidence="4" id="KW-0808">Transferase</keyword>
<dbReference type="PANTHER" id="PTHR24421">
    <property type="entry name" value="NITRATE/NITRITE SENSOR PROTEIN NARX-RELATED"/>
    <property type="match status" value="1"/>
</dbReference>
<feature type="transmembrane region" description="Helical" evidence="9">
    <location>
        <begin position="125"/>
        <end position="143"/>
    </location>
</feature>
<dbReference type="Gene3D" id="1.20.5.1930">
    <property type="match status" value="1"/>
</dbReference>
<evidence type="ECO:0000256" key="6">
    <source>
        <dbReference type="ARBA" id="ARBA00022777"/>
    </source>
</evidence>
<reference evidence="11 12" key="1">
    <citation type="submission" date="2021-03" db="EMBL/GenBank/DDBJ databases">
        <title>Genomic Encyclopedia of Type Strains, Phase IV (KMG-IV): sequencing the most valuable type-strain genomes for metagenomic binning, comparative biology and taxonomic classification.</title>
        <authorList>
            <person name="Goeker M."/>
        </authorList>
    </citation>
    <scope>NUCLEOTIDE SEQUENCE [LARGE SCALE GENOMIC DNA]</scope>
    <source>
        <strain evidence="11 12">DSM 27138</strain>
    </source>
</reference>
<proteinExistence type="predicted"/>